<reference evidence="2" key="1">
    <citation type="submission" date="2022-11" db="UniProtKB">
        <authorList>
            <consortium name="WormBaseParasite"/>
        </authorList>
    </citation>
    <scope>IDENTIFICATION</scope>
</reference>
<keyword evidence="1" id="KW-1185">Reference proteome</keyword>
<proteinExistence type="predicted"/>
<dbReference type="AlphaFoldDB" id="A0A914LU67"/>
<dbReference type="WBParaSite" id="Minc3s00893g18598">
    <property type="protein sequence ID" value="Minc3s00893g18598"/>
    <property type="gene ID" value="Minc3s00893g18598"/>
</dbReference>
<dbReference type="Proteomes" id="UP000887563">
    <property type="component" value="Unplaced"/>
</dbReference>
<organism evidence="1 2">
    <name type="scientific">Meloidogyne incognita</name>
    <name type="common">Southern root-knot nematode worm</name>
    <name type="synonym">Oxyuris incognita</name>
    <dbReference type="NCBI Taxonomy" id="6306"/>
    <lineage>
        <taxon>Eukaryota</taxon>
        <taxon>Metazoa</taxon>
        <taxon>Ecdysozoa</taxon>
        <taxon>Nematoda</taxon>
        <taxon>Chromadorea</taxon>
        <taxon>Rhabditida</taxon>
        <taxon>Tylenchina</taxon>
        <taxon>Tylenchomorpha</taxon>
        <taxon>Tylenchoidea</taxon>
        <taxon>Meloidogynidae</taxon>
        <taxon>Meloidogyninae</taxon>
        <taxon>Meloidogyne</taxon>
        <taxon>Meloidogyne incognita group</taxon>
    </lineage>
</organism>
<name>A0A914LU67_MELIC</name>
<accession>A0A914LU67</accession>
<protein>
    <submittedName>
        <fullName evidence="2">Uncharacterized protein</fullName>
    </submittedName>
</protein>
<evidence type="ECO:0000313" key="1">
    <source>
        <dbReference type="Proteomes" id="UP000887563"/>
    </source>
</evidence>
<sequence>MWRNINNEEGSKGENERFSWLAFKTFNRTTGDPAGRRGSNCRTIIGRKVVKEGEGVG</sequence>
<evidence type="ECO:0000313" key="2">
    <source>
        <dbReference type="WBParaSite" id="Minc3s00893g18598"/>
    </source>
</evidence>